<accession>A0A2K1IW50</accession>
<evidence type="ECO:0000256" key="2">
    <source>
        <dbReference type="SAM" id="SignalP"/>
    </source>
</evidence>
<reference evidence="4" key="3">
    <citation type="submission" date="2020-12" db="UniProtKB">
        <authorList>
            <consortium name="EnsemblPlants"/>
        </authorList>
    </citation>
    <scope>IDENTIFICATION</scope>
</reference>
<keyword evidence="2" id="KW-0732">Signal</keyword>
<name>A0A2K1IW50_PHYPA</name>
<gene>
    <name evidence="3" type="ORF">PHYPA_025450</name>
</gene>
<dbReference type="EMBL" id="ABEU02000020">
    <property type="protein sequence ID" value="PNR33506.1"/>
    <property type="molecule type" value="Genomic_DNA"/>
</dbReference>
<keyword evidence="5" id="KW-1185">Reference proteome</keyword>
<organism evidence="3">
    <name type="scientific">Physcomitrium patens</name>
    <name type="common">Spreading-leaved earth moss</name>
    <name type="synonym">Physcomitrella patens</name>
    <dbReference type="NCBI Taxonomy" id="3218"/>
    <lineage>
        <taxon>Eukaryota</taxon>
        <taxon>Viridiplantae</taxon>
        <taxon>Streptophyta</taxon>
        <taxon>Embryophyta</taxon>
        <taxon>Bryophyta</taxon>
        <taxon>Bryophytina</taxon>
        <taxon>Bryopsida</taxon>
        <taxon>Funariidae</taxon>
        <taxon>Funariales</taxon>
        <taxon>Funariaceae</taxon>
        <taxon>Physcomitrium</taxon>
    </lineage>
</organism>
<proteinExistence type="predicted"/>
<dbReference type="InParanoid" id="A0A2K1IW50"/>
<sequence>MFFLLNISFHVALLGVIRSNEGASMVDMTISSHANWKPVDAALNWGSGISPRAGAFSATRVDIGRWCDQKQTKRAGGKYWAGGDGTRRAGDAITP</sequence>
<evidence type="ECO:0000313" key="4">
    <source>
        <dbReference type="EnsemblPlants" id="PAC:32947697.CDS.1"/>
    </source>
</evidence>
<dbReference type="EnsemblPlants" id="Pp3c20_22429V3.1">
    <property type="protein sequence ID" value="PAC:32947697.CDS.1"/>
    <property type="gene ID" value="Pp3c20_22429"/>
</dbReference>
<feature type="region of interest" description="Disordered" evidence="1">
    <location>
        <begin position="75"/>
        <end position="95"/>
    </location>
</feature>
<dbReference type="AlphaFoldDB" id="A0A2K1IW50"/>
<reference evidence="3 5" key="2">
    <citation type="journal article" date="2018" name="Plant J.">
        <title>The Physcomitrella patens chromosome-scale assembly reveals moss genome structure and evolution.</title>
        <authorList>
            <person name="Lang D."/>
            <person name="Ullrich K.K."/>
            <person name="Murat F."/>
            <person name="Fuchs J."/>
            <person name="Jenkins J."/>
            <person name="Haas F.B."/>
            <person name="Piednoel M."/>
            <person name="Gundlach H."/>
            <person name="Van Bel M."/>
            <person name="Meyberg R."/>
            <person name="Vives C."/>
            <person name="Morata J."/>
            <person name="Symeonidi A."/>
            <person name="Hiss M."/>
            <person name="Muchero W."/>
            <person name="Kamisugi Y."/>
            <person name="Saleh O."/>
            <person name="Blanc G."/>
            <person name="Decker E.L."/>
            <person name="van Gessel N."/>
            <person name="Grimwood J."/>
            <person name="Hayes R.D."/>
            <person name="Graham S.W."/>
            <person name="Gunter L.E."/>
            <person name="McDaniel S.F."/>
            <person name="Hoernstein S.N.W."/>
            <person name="Larsson A."/>
            <person name="Li F.W."/>
            <person name="Perroud P.F."/>
            <person name="Phillips J."/>
            <person name="Ranjan P."/>
            <person name="Rokshar D.S."/>
            <person name="Rothfels C.J."/>
            <person name="Schneider L."/>
            <person name="Shu S."/>
            <person name="Stevenson D.W."/>
            <person name="Thummler F."/>
            <person name="Tillich M."/>
            <person name="Villarreal Aguilar J.C."/>
            <person name="Widiez T."/>
            <person name="Wong G.K."/>
            <person name="Wymore A."/>
            <person name="Zhang Y."/>
            <person name="Zimmer A.D."/>
            <person name="Quatrano R.S."/>
            <person name="Mayer K.F.X."/>
            <person name="Goodstein D."/>
            <person name="Casacuberta J.M."/>
            <person name="Vandepoele K."/>
            <person name="Reski R."/>
            <person name="Cuming A.C."/>
            <person name="Tuskan G.A."/>
            <person name="Maumus F."/>
            <person name="Salse J."/>
            <person name="Schmutz J."/>
            <person name="Rensing S.A."/>
        </authorList>
    </citation>
    <scope>NUCLEOTIDE SEQUENCE [LARGE SCALE GENOMIC DNA]</scope>
    <source>
        <strain evidence="4 5">cv. Gransden 2004</strain>
    </source>
</reference>
<reference evidence="3 5" key="1">
    <citation type="journal article" date="2008" name="Science">
        <title>The Physcomitrella genome reveals evolutionary insights into the conquest of land by plants.</title>
        <authorList>
            <person name="Rensing S."/>
            <person name="Lang D."/>
            <person name="Zimmer A."/>
            <person name="Terry A."/>
            <person name="Salamov A."/>
            <person name="Shapiro H."/>
            <person name="Nishiyama T."/>
            <person name="Perroud P.-F."/>
            <person name="Lindquist E."/>
            <person name="Kamisugi Y."/>
            <person name="Tanahashi T."/>
            <person name="Sakakibara K."/>
            <person name="Fujita T."/>
            <person name="Oishi K."/>
            <person name="Shin-I T."/>
            <person name="Kuroki Y."/>
            <person name="Toyoda A."/>
            <person name="Suzuki Y."/>
            <person name="Hashimoto A."/>
            <person name="Yamaguchi K."/>
            <person name="Sugano A."/>
            <person name="Kohara Y."/>
            <person name="Fujiyama A."/>
            <person name="Anterola A."/>
            <person name="Aoki S."/>
            <person name="Ashton N."/>
            <person name="Barbazuk W.B."/>
            <person name="Barker E."/>
            <person name="Bennetzen J."/>
            <person name="Bezanilla M."/>
            <person name="Blankenship R."/>
            <person name="Cho S.H."/>
            <person name="Dutcher S."/>
            <person name="Estelle M."/>
            <person name="Fawcett J.A."/>
            <person name="Gundlach H."/>
            <person name="Hanada K."/>
            <person name="Heyl A."/>
            <person name="Hicks K.A."/>
            <person name="Hugh J."/>
            <person name="Lohr M."/>
            <person name="Mayer K."/>
            <person name="Melkozernov A."/>
            <person name="Murata T."/>
            <person name="Nelson D."/>
            <person name="Pils B."/>
            <person name="Prigge M."/>
            <person name="Reiss B."/>
            <person name="Renner T."/>
            <person name="Rombauts S."/>
            <person name="Rushton P."/>
            <person name="Sanderfoot A."/>
            <person name="Schween G."/>
            <person name="Shiu S.-H."/>
            <person name="Stueber K."/>
            <person name="Theodoulou F.L."/>
            <person name="Tu H."/>
            <person name="Van de Peer Y."/>
            <person name="Verrier P.J."/>
            <person name="Waters E."/>
            <person name="Wood A."/>
            <person name="Yang L."/>
            <person name="Cove D."/>
            <person name="Cuming A."/>
            <person name="Hasebe M."/>
            <person name="Lucas S."/>
            <person name="Mishler D.B."/>
            <person name="Reski R."/>
            <person name="Grigoriev I."/>
            <person name="Quatrano R.S."/>
            <person name="Boore J.L."/>
        </authorList>
    </citation>
    <scope>NUCLEOTIDE SEQUENCE [LARGE SCALE GENOMIC DNA]</scope>
    <source>
        <strain evidence="4 5">cv. Gransden 2004</strain>
    </source>
</reference>
<feature type="chain" id="PRO_5036042781" evidence="2">
    <location>
        <begin position="23"/>
        <end position="95"/>
    </location>
</feature>
<evidence type="ECO:0000313" key="3">
    <source>
        <dbReference type="EMBL" id="PNR33506.1"/>
    </source>
</evidence>
<protein>
    <submittedName>
        <fullName evidence="3 4">Uncharacterized protein</fullName>
    </submittedName>
</protein>
<dbReference type="Proteomes" id="UP000006727">
    <property type="component" value="Chromosome 20"/>
</dbReference>
<evidence type="ECO:0000313" key="5">
    <source>
        <dbReference type="Proteomes" id="UP000006727"/>
    </source>
</evidence>
<evidence type="ECO:0000256" key="1">
    <source>
        <dbReference type="SAM" id="MobiDB-lite"/>
    </source>
</evidence>
<dbReference type="Gramene" id="Pp3c20_22429V3.1">
    <property type="protein sequence ID" value="PAC:32947697.CDS.1"/>
    <property type="gene ID" value="Pp3c20_22429"/>
</dbReference>
<feature type="signal peptide" evidence="2">
    <location>
        <begin position="1"/>
        <end position="22"/>
    </location>
</feature>
<feature type="compositionally biased region" description="Basic and acidic residues" evidence="1">
    <location>
        <begin position="85"/>
        <end position="95"/>
    </location>
</feature>